<proteinExistence type="inferred from homology"/>
<evidence type="ECO:0000256" key="1">
    <source>
        <dbReference type="ARBA" id="ARBA00010699"/>
    </source>
</evidence>
<dbReference type="InterPro" id="IPR041711">
    <property type="entry name" value="Met-tRNA-FMT_N"/>
</dbReference>
<dbReference type="NCBIfam" id="TIGR00460">
    <property type="entry name" value="fmt"/>
    <property type="match status" value="1"/>
</dbReference>
<dbReference type="GO" id="GO:0004479">
    <property type="term" value="F:methionyl-tRNA formyltransferase activity"/>
    <property type="evidence" value="ECO:0007669"/>
    <property type="project" value="UniProtKB-EC"/>
</dbReference>
<evidence type="ECO:0000256" key="5">
    <source>
        <dbReference type="HAMAP-Rule" id="MF_00182"/>
    </source>
</evidence>
<dbReference type="Pfam" id="PF02911">
    <property type="entry name" value="Formyl_trans_C"/>
    <property type="match status" value="1"/>
</dbReference>
<dbReference type="Proteomes" id="UP001595607">
    <property type="component" value="Unassembled WGS sequence"/>
</dbReference>
<evidence type="ECO:0000256" key="2">
    <source>
        <dbReference type="ARBA" id="ARBA00012261"/>
    </source>
</evidence>
<dbReference type="InterPro" id="IPR005794">
    <property type="entry name" value="Fmt"/>
</dbReference>
<sequence length="309" mass="32538">MRVVFMGTPDFAVPALSELVASGHDVAAVYTQPPRPRGRGHKLRPSPVGELAADYGLEVRTPETMKAPSEVEALAALEPDVAIVVAYGQILPQAILDLPEHGCLNIHASLLPRWRGAAPIQRAIMAGDKVTGVQIMQMEAGLDTGPILLSETVPIAEDETYQSLHDKLAPIGAGLLPRTLAALERGGIAPTPQSEDGVTYAKKITPEDAKIDWEKPAHEVDCQIRGLSPFPGAYTEFGNIRMKLLMSKLGGTGAGAPGTVTGADEHGLAVTCGDGNEVLITRVQRSGKAAQPAAEFLRGTKIDPGTVLS</sequence>
<dbReference type="InterPro" id="IPR044135">
    <property type="entry name" value="Met-tRNA-FMT_C"/>
</dbReference>
<dbReference type="HAMAP" id="MF_00182">
    <property type="entry name" value="Formyl_trans"/>
    <property type="match status" value="1"/>
</dbReference>
<dbReference type="CDD" id="cd08704">
    <property type="entry name" value="Met_tRNA_FMT_C"/>
    <property type="match status" value="1"/>
</dbReference>
<dbReference type="InterPro" id="IPR005793">
    <property type="entry name" value="Formyl_trans_C"/>
</dbReference>
<keyword evidence="4 5" id="KW-0648">Protein biosynthesis</keyword>
<dbReference type="InterPro" id="IPR036477">
    <property type="entry name" value="Formyl_transf_N_sf"/>
</dbReference>
<dbReference type="Pfam" id="PF00551">
    <property type="entry name" value="Formyl_trans_N"/>
    <property type="match status" value="1"/>
</dbReference>
<comment type="catalytic activity">
    <reaction evidence="5">
        <text>L-methionyl-tRNA(fMet) + (6R)-10-formyltetrahydrofolate = N-formyl-L-methionyl-tRNA(fMet) + (6S)-5,6,7,8-tetrahydrofolate + H(+)</text>
        <dbReference type="Rhea" id="RHEA:24380"/>
        <dbReference type="Rhea" id="RHEA-COMP:9952"/>
        <dbReference type="Rhea" id="RHEA-COMP:9953"/>
        <dbReference type="ChEBI" id="CHEBI:15378"/>
        <dbReference type="ChEBI" id="CHEBI:57453"/>
        <dbReference type="ChEBI" id="CHEBI:78530"/>
        <dbReference type="ChEBI" id="CHEBI:78844"/>
        <dbReference type="ChEBI" id="CHEBI:195366"/>
        <dbReference type="EC" id="2.1.2.9"/>
    </reaction>
</comment>
<dbReference type="SUPFAM" id="SSF50486">
    <property type="entry name" value="FMT C-terminal domain-like"/>
    <property type="match status" value="1"/>
</dbReference>
<evidence type="ECO:0000313" key="8">
    <source>
        <dbReference type="EMBL" id="MFC3302408.1"/>
    </source>
</evidence>
<dbReference type="EMBL" id="JBHRVA010000002">
    <property type="protein sequence ID" value="MFC3302408.1"/>
    <property type="molecule type" value="Genomic_DNA"/>
</dbReference>
<feature type="binding site" evidence="5">
    <location>
        <begin position="109"/>
        <end position="112"/>
    </location>
    <ligand>
        <name>(6S)-5,6,7,8-tetrahydrofolate</name>
        <dbReference type="ChEBI" id="CHEBI:57453"/>
    </ligand>
</feature>
<dbReference type="InterPro" id="IPR011034">
    <property type="entry name" value="Formyl_transferase-like_C_sf"/>
</dbReference>
<feature type="domain" description="Formyl transferase N-terminal" evidence="6">
    <location>
        <begin position="1"/>
        <end position="179"/>
    </location>
</feature>
<dbReference type="PANTHER" id="PTHR11138">
    <property type="entry name" value="METHIONYL-TRNA FORMYLTRANSFERASE"/>
    <property type="match status" value="1"/>
</dbReference>
<dbReference type="SUPFAM" id="SSF53328">
    <property type="entry name" value="Formyltransferase"/>
    <property type="match status" value="1"/>
</dbReference>
<gene>
    <name evidence="5 8" type="primary">fmt</name>
    <name evidence="8" type="ORF">ACFONP_06645</name>
</gene>
<evidence type="ECO:0000256" key="3">
    <source>
        <dbReference type="ARBA" id="ARBA00022679"/>
    </source>
</evidence>
<feature type="domain" description="Formyl transferase C-terminal" evidence="7">
    <location>
        <begin position="203"/>
        <end position="300"/>
    </location>
</feature>
<comment type="similarity">
    <text evidence="1 5">Belongs to the Fmt family.</text>
</comment>
<evidence type="ECO:0000256" key="4">
    <source>
        <dbReference type="ARBA" id="ARBA00022917"/>
    </source>
</evidence>
<evidence type="ECO:0000259" key="6">
    <source>
        <dbReference type="Pfam" id="PF00551"/>
    </source>
</evidence>
<keyword evidence="9" id="KW-1185">Reference proteome</keyword>
<dbReference type="RefSeq" id="WP_189570637.1">
    <property type="nucleotide sequence ID" value="NZ_BMXU01000001.1"/>
</dbReference>
<keyword evidence="3 5" id="KW-0808">Transferase</keyword>
<dbReference type="InterPro" id="IPR002376">
    <property type="entry name" value="Formyl_transf_N"/>
</dbReference>
<organism evidence="8 9">
    <name type="scientific">Parvularcula lutaonensis</name>
    <dbReference type="NCBI Taxonomy" id="491923"/>
    <lineage>
        <taxon>Bacteria</taxon>
        <taxon>Pseudomonadati</taxon>
        <taxon>Pseudomonadota</taxon>
        <taxon>Alphaproteobacteria</taxon>
        <taxon>Parvularculales</taxon>
        <taxon>Parvularculaceae</taxon>
        <taxon>Parvularcula</taxon>
    </lineage>
</organism>
<comment type="function">
    <text evidence="5">Attaches a formyl group to the free amino group of methionyl-tRNA(fMet). The formyl group appears to play a dual role in the initiator identity of N-formylmethionyl-tRNA by promoting its recognition by IF2 and preventing the misappropriation of this tRNA by the elongation apparatus.</text>
</comment>
<dbReference type="EC" id="2.1.2.9" evidence="2 5"/>
<dbReference type="Gene3D" id="3.40.50.12230">
    <property type="match status" value="1"/>
</dbReference>
<dbReference type="PANTHER" id="PTHR11138:SF5">
    <property type="entry name" value="METHIONYL-TRNA FORMYLTRANSFERASE, MITOCHONDRIAL"/>
    <property type="match status" value="1"/>
</dbReference>
<name>A0ABV7MBL1_9PROT</name>
<evidence type="ECO:0000313" key="9">
    <source>
        <dbReference type="Proteomes" id="UP001595607"/>
    </source>
</evidence>
<accession>A0ABV7MBL1</accession>
<protein>
    <recommendedName>
        <fullName evidence="2 5">Methionyl-tRNA formyltransferase</fullName>
        <ecNumber evidence="2 5">2.1.2.9</ecNumber>
    </recommendedName>
</protein>
<comment type="caution">
    <text evidence="8">The sequence shown here is derived from an EMBL/GenBank/DDBJ whole genome shotgun (WGS) entry which is preliminary data.</text>
</comment>
<dbReference type="CDD" id="cd08646">
    <property type="entry name" value="FMT_core_Met-tRNA-FMT_N"/>
    <property type="match status" value="1"/>
</dbReference>
<evidence type="ECO:0000259" key="7">
    <source>
        <dbReference type="Pfam" id="PF02911"/>
    </source>
</evidence>
<reference evidence="9" key="1">
    <citation type="journal article" date="2019" name="Int. J. Syst. Evol. Microbiol.">
        <title>The Global Catalogue of Microorganisms (GCM) 10K type strain sequencing project: providing services to taxonomists for standard genome sequencing and annotation.</title>
        <authorList>
            <consortium name="The Broad Institute Genomics Platform"/>
            <consortium name="The Broad Institute Genome Sequencing Center for Infectious Disease"/>
            <person name="Wu L."/>
            <person name="Ma J."/>
        </authorList>
    </citation>
    <scope>NUCLEOTIDE SEQUENCE [LARGE SCALE GENOMIC DNA]</scope>
    <source>
        <strain evidence="9">KCTC 22245</strain>
    </source>
</reference>